<dbReference type="RefSeq" id="WP_075357958.1">
    <property type="nucleotide sequence ID" value="NZ_MSRG01000020.1"/>
</dbReference>
<protein>
    <submittedName>
        <fullName evidence="1">Uncharacterized protein</fullName>
    </submittedName>
</protein>
<evidence type="ECO:0000313" key="1">
    <source>
        <dbReference type="EMBL" id="OTP79511.1"/>
    </source>
</evidence>
<reference evidence="1 2" key="1">
    <citation type="submission" date="2017-03" db="EMBL/GenBank/DDBJ databases">
        <title>Genome analysis of strain PAMC 26577.</title>
        <authorList>
            <person name="Oh H.-M."/>
            <person name="Yang J.-A."/>
        </authorList>
    </citation>
    <scope>NUCLEOTIDE SEQUENCE [LARGE SCALE GENOMIC DNA]</scope>
    <source>
        <strain evidence="1 2">PAMC 26577</strain>
    </source>
</reference>
<proteinExistence type="predicted"/>
<accession>A0A242N798</accession>
<dbReference type="EMBL" id="NBTZ01000009">
    <property type="protein sequence ID" value="OTP79511.1"/>
    <property type="molecule type" value="Genomic_DNA"/>
</dbReference>
<dbReference type="Proteomes" id="UP000195221">
    <property type="component" value="Unassembled WGS sequence"/>
</dbReference>
<gene>
    <name evidence="1" type="ORF">PAMC26577_01190</name>
</gene>
<name>A0A242N798_CABSO</name>
<organism evidence="1 2">
    <name type="scientific">Caballeronia sordidicola</name>
    <name type="common">Burkholderia sordidicola</name>
    <dbReference type="NCBI Taxonomy" id="196367"/>
    <lineage>
        <taxon>Bacteria</taxon>
        <taxon>Pseudomonadati</taxon>
        <taxon>Pseudomonadota</taxon>
        <taxon>Betaproteobacteria</taxon>
        <taxon>Burkholderiales</taxon>
        <taxon>Burkholderiaceae</taxon>
        <taxon>Caballeronia</taxon>
    </lineage>
</organism>
<evidence type="ECO:0000313" key="2">
    <source>
        <dbReference type="Proteomes" id="UP000195221"/>
    </source>
</evidence>
<sequence length="80" mass="9355">MPFHDYWTPKPYDYDRATHGLVEKLQAYMDLADAQEDEAAAEGIRGTALQIHERWHHFSTDAGMLKPEDDARCRRILLLR</sequence>
<comment type="caution">
    <text evidence="1">The sequence shown here is derived from an EMBL/GenBank/DDBJ whole genome shotgun (WGS) entry which is preliminary data.</text>
</comment>
<dbReference type="AlphaFoldDB" id="A0A242N798"/>